<dbReference type="SUPFAM" id="SSF52096">
    <property type="entry name" value="ClpP/crotonase"/>
    <property type="match status" value="1"/>
</dbReference>
<organism evidence="5 6">
    <name type="scientific">Nocardia albiluteola</name>
    <dbReference type="NCBI Taxonomy" id="2842303"/>
    <lineage>
        <taxon>Bacteria</taxon>
        <taxon>Bacillati</taxon>
        <taxon>Actinomycetota</taxon>
        <taxon>Actinomycetes</taxon>
        <taxon>Mycobacteriales</taxon>
        <taxon>Nocardiaceae</taxon>
        <taxon>Nocardia</taxon>
    </lineage>
</organism>
<evidence type="ECO:0000256" key="3">
    <source>
        <dbReference type="ARBA" id="ARBA00023709"/>
    </source>
</evidence>
<sequence>MSTSEVEISAENHVLTVTFNRPDQRNAMTWAMYEALEQACDRADSDSAIRVMVLRGAGGRAFVAGTDISQFTQFSTGQDGVDYERRVSAVLNRLQAVTIPTVASIDGYCVGGGLGIACAVDLRVATPRAKFGVPIARTLGNCVSTAALDLLVRNFGHSRTIALLLTAELMSAEEAHSAGFLVAVADDAERATESITERIVAHAPLSMWASKEGLRRLHRSGRDADVTDIVSRVYGSADFRNAVEAFVAKRAPSWNGHGDWTTGEGP</sequence>
<name>A0ABS6BBV1_9NOCA</name>
<evidence type="ECO:0000256" key="2">
    <source>
        <dbReference type="ARBA" id="ARBA00023239"/>
    </source>
</evidence>
<dbReference type="NCBIfam" id="NF004796">
    <property type="entry name" value="PRK06144.1"/>
    <property type="match status" value="1"/>
</dbReference>
<evidence type="ECO:0000256" key="4">
    <source>
        <dbReference type="ARBA" id="ARBA00023717"/>
    </source>
</evidence>
<dbReference type="CDD" id="cd06558">
    <property type="entry name" value="crotonase-like"/>
    <property type="match status" value="1"/>
</dbReference>
<protein>
    <submittedName>
        <fullName evidence="5">Enoyl-CoA hydratase/isomerase family protein</fullName>
    </submittedName>
</protein>
<evidence type="ECO:0000256" key="1">
    <source>
        <dbReference type="ARBA" id="ARBA00005254"/>
    </source>
</evidence>
<accession>A0ABS6BBV1</accession>
<comment type="caution">
    <text evidence="5">The sequence shown here is derived from an EMBL/GenBank/DDBJ whole genome shotgun (WGS) entry which is preliminary data.</text>
</comment>
<dbReference type="InterPro" id="IPR014748">
    <property type="entry name" value="Enoyl-CoA_hydra_C"/>
</dbReference>
<dbReference type="InterPro" id="IPR029045">
    <property type="entry name" value="ClpP/crotonase-like_dom_sf"/>
</dbReference>
<evidence type="ECO:0000313" key="6">
    <source>
        <dbReference type="Proteomes" id="UP000733379"/>
    </source>
</evidence>
<dbReference type="InterPro" id="IPR001753">
    <property type="entry name" value="Enoyl-CoA_hydra/iso"/>
</dbReference>
<comment type="catalytic activity">
    <reaction evidence="3">
        <text>a (3S)-3-hydroxyacyl-CoA = a (2E)-enoyl-CoA + H2O</text>
        <dbReference type="Rhea" id="RHEA:16105"/>
        <dbReference type="ChEBI" id="CHEBI:15377"/>
        <dbReference type="ChEBI" id="CHEBI:57318"/>
        <dbReference type="ChEBI" id="CHEBI:58856"/>
        <dbReference type="EC" id="4.2.1.17"/>
    </reaction>
</comment>
<reference evidence="5 6" key="1">
    <citation type="submission" date="2021-06" db="EMBL/GenBank/DDBJ databases">
        <title>Actinomycetes sequencing.</title>
        <authorList>
            <person name="Shan Q."/>
        </authorList>
    </citation>
    <scope>NUCLEOTIDE SEQUENCE [LARGE SCALE GENOMIC DNA]</scope>
    <source>
        <strain evidence="5 6">NEAU-G5</strain>
    </source>
</reference>
<dbReference type="Pfam" id="PF00378">
    <property type="entry name" value="ECH_1"/>
    <property type="match status" value="1"/>
</dbReference>
<dbReference type="EMBL" id="JAHKNI010000015">
    <property type="protein sequence ID" value="MBU3066659.1"/>
    <property type="molecule type" value="Genomic_DNA"/>
</dbReference>
<dbReference type="PANTHER" id="PTHR11941">
    <property type="entry name" value="ENOYL-COA HYDRATASE-RELATED"/>
    <property type="match status" value="1"/>
</dbReference>
<evidence type="ECO:0000313" key="5">
    <source>
        <dbReference type="EMBL" id="MBU3066659.1"/>
    </source>
</evidence>
<dbReference type="RefSeq" id="WP_215922730.1">
    <property type="nucleotide sequence ID" value="NZ_JAHKNI010000015.1"/>
</dbReference>
<dbReference type="Gene3D" id="3.90.226.10">
    <property type="entry name" value="2-enoyl-CoA Hydratase, Chain A, domain 1"/>
    <property type="match status" value="1"/>
</dbReference>
<comment type="catalytic activity">
    <reaction evidence="4">
        <text>a 4-saturated-(3S)-3-hydroxyacyl-CoA = a (3E)-enoyl-CoA + H2O</text>
        <dbReference type="Rhea" id="RHEA:20724"/>
        <dbReference type="ChEBI" id="CHEBI:15377"/>
        <dbReference type="ChEBI" id="CHEBI:58521"/>
        <dbReference type="ChEBI" id="CHEBI:137480"/>
        <dbReference type="EC" id="4.2.1.17"/>
    </reaction>
</comment>
<gene>
    <name evidence="5" type="ORF">KO481_34725</name>
</gene>
<dbReference type="Gene3D" id="1.10.12.10">
    <property type="entry name" value="Lyase 2-enoyl-coa Hydratase, Chain A, domain 2"/>
    <property type="match status" value="1"/>
</dbReference>
<proteinExistence type="inferred from homology"/>
<dbReference type="PANTHER" id="PTHR11941:SF54">
    <property type="entry name" value="ENOYL-COA HYDRATASE, MITOCHONDRIAL"/>
    <property type="match status" value="1"/>
</dbReference>
<keyword evidence="6" id="KW-1185">Reference proteome</keyword>
<keyword evidence="2" id="KW-0456">Lyase</keyword>
<comment type="similarity">
    <text evidence="1">Belongs to the enoyl-CoA hydratase/isomerase family.</text>
</comment>
<dbReference type="Proteomes" id="UP000733379">
    <property type="component" value="Unassembled WGS sequence"/>
</dbReference>